<evidence type="ECO:0000313" key="1">
    <source>
        <dbReference type="EMBL" id="ACO03804.1"/>
    </source>
</evidence>
<dbReference type="AlphaFoldDB" id="C0QU64"/>
<proteinExistence type="predicted"/>
<dbReference type="HOGENOM" id="CLU_3293977_0_0_0"/>
<dbReference type="Proteomes" id="UP000001366">
    <property type="component" value="Chromosome"/>
</dbReference>
<dbReference type="EMBL" id="CP001230">
    <property type="protein sequence ID" value="ACO03804.1"/>
    <property type="molecule type" value="Genomic_DNA"/>
</dbReference>
<name>C0QU64_PERMH</name>
<gene>
    <name evidence="1" type="ordered locus">PERMA_0439</name>
</gene>
<keyword evidence="2" id="KW-1185">Reference proteome</keyword>
<reference evidence="1 2" key="1">
    <citation type="journal article" date="2009" name="J. Bacteriol.">
        <title>Complete and draft genome sequences of six members of the Aquificales.</title>
        <authorList>
            <person name="Reysenbach A.L."/>
            <person name="Hamamura N."/>
            <person name="Podar M."/>
            <person name="Griffiths E."/>
            <person name="Ferreira S."/>
            <person name="Hochstein R."/>
            <person name="Heidelberg J."/>
            <person name="Johnson J."/>
            <person name="Mead D."/>
            <person name="Pohorille A."/>
            <person name="Sarmiento M."/>
            <person name="Schweighofer K."/>
            <person name="Seshadri R."/>
            <person name="Voytek M.A."/>
        </authorList>
    </citation>
    <scope>NUCLEOTIDE SEQUENCE [LARGE SCALE GENOMIC DNA]</scope>
    <source>
        <strain evidence="2">DSM 14350 / EX-H1</strain>
    </source>
</reference>
<organism evidence="1 2">
    <name type="scientific">Persephonella marina (strain DSM 14350 / EX-H1)</name>
    <dbReference type="NCBI Taxonomy" id="123214"/>
    <lineage>
        <taxon>Bacteria</taxon>
        <taxon>Pseudomonadati</taxon>
        <taxon>Aquificota</taxon>
        <taxon>Aquificia</taxon>
        <taxon>Aquificales</taxon>
        <taxon>Hydrogenothermaceae</taxon>
        <taxon>Persephonella</taxon>
    </lineage>
</organism>
<dbReference type="KEGG" id="pmx:PERMA_0439"/>
<evidence type="ECO:0000313" key="2">
    <source>
        <dbReference type="Proteomes" id="UP000001366"/>
    </source>
</evidence>
<dbReference type="STRING" id="123214.PERMA_0439"/>
<sequence>MLTTFSISKEKKYSLLILDLNINKIKAGEDIVYTEKKSYL</sequence>
<dbReference type="PaxDb" id="123214-PERMA_0439"/>
<accession>C0QU64</accession>
<protein>
    <submittedName>
        <fullName evidence="1">Uncharacterized protein</fullName>
    </submittedName>
</protein>